<dbReference type="STRING" id="39966.A0A369K5A6"/>
<dbReference type="OrthoDB" id="1470350at2759"/>
<dbReference type="GO" id="GO:0016705">
    <property type="term" value="F:oxidoreductase activity, acting on paired donors, with incorporation or reduction of molecular oxygen"/>
    <property type="evidence" value="ECO:0007669"/>
    <property type="project" value="InterPro"/>
</dbReference>
<dbReference type="InterPro" id="IPR001128">
    <property type="entry name" value="Cyt_P450"/>
</dbReference>
<dbReference type="PRINTS" id="PR00463">
    <property type="entry name" value="EP450I"/>
</dbReference>
<proteinExistence type="inferred from homology"/>
<evidence type="ECO:0000313" key="10">
    <source>
        <dbReference type="Proteomes" id="UP000076154"/>
    </source>
</evidence>
<keyword evidence="4 8" id="KW-0560">Oxidoreductase</keyword>
<dbReference type="PANTHER" id="PTHR24291">
    <property type="entry name" value="CYTOCHROME P450 FAMILY 4"/>
    <property type="match status" value="1"/>
</dbReference>
<evidence type="ECO:0000256" key="4">
    <source>
        <dbReference type="ARBA" id="ARBA00023002"/>
    </source>
</evidence>
<dbReference type="EMBL" id="LUEZ02000009">
    <property type="protein sequence ID" value="RDB29811.1"/>
    <property type="molecule type" value="Genomic_DNA"/>
</dbReference>
<keyword evidence="3 7" id="KW-0479">Metal-binding</keyword>
<gene>
    <name evidence="9" type="ORF">Hypma_014185</name>
</gene>
<comment type="similarity">
    <text evidence="1 8">Belongs to the cytochrome P450 family.</text>
</comment>
<dbReference type="PROSITE" id="PS00086">
    <property type="entry name" value="CYTOCHROME_P450"/>
    <property type="match status" value="1"/>
</dbReference>
<dbReference type="Pfam" id="PF00067">
    <property type="entry name" value="p450"/>
    <property type="match status" value="1"/>
</dbReference>
<reference evidence="9" key="1">
    <citation type="submission" date="2018-04" db="EMBL/GenBank/DDBJ databases">
        <title>Whole genome sequencing of Hypsizygus marmoreus.</title>
        <authorList>
            <person name="Choi I.-G."/>
            <person name="Min B."/>
            <person name="Kim J.-G."/>
            <person name="Kim S."/>
            <person name="Oh Y.-L."/>
            <person name="Kong W.-S."/>
            <person name="Park H."/>
            <person name="Jeong J."/>
            <person name="Song E.-S."/>
        </authorList>
    </citation>
    <scope>NUCLEOTIDE SEQUENCE [LARGE SCALE GENOMIC DNA]</scope>
    <source>
        <strain evidence="9">51987-8</strain>
    </source>
</reference>
<dbReference type="InterPro" id="IPR050196">
    <property type="entry name" value="Cytochrome_P450_Monoox"/>
</dbReference>
<dbReference type="Proteomes" id="UP000076154">
    <property type="component" value="Unassembled WGS sequence"/>
</dbReference>
<feature type="binding site" description="axial binding residue" evidence="7">
    <location>
        <position position="543"/>
    </location>
    <ligand>
        <name>heme</name>
        <dbReference type="ChEBI" id="CHEBI:30413"/>
    </ligand>
    <ligandPart>
        <name>Fe</name>
        <dbReference type="ChEBI" id="CHEBI:18248"/>
    </ligandPart>
</feature>
<sequence>MNENMRKTFIAVSINGLQRPDLPSPENTDGPLTSHNSVTLNDDHIQCAERLPPPSSVTAMASGLLDRVSSLLSNTSLQFRFFGHDVNVFSAIFAVFVVSRVMKLLSGIRTVNHLPGLRVPFQPLDVPGAMLPTTWWNPGLHFTWKRRFTFYKEFQNENVSIVPFISGVPSIFTSNLDVARQVAAGGHKTSFIKPESASRALLLYGMNLAAADGETWRRHRRIMGPAFNNTLYQMVCSETLETYRDMISAEGWDSKDTIDVPVIQRLTFKLAFLILGKCGFGFSFNWSEPPTAPDGSMSVQEALRIVADSHMLALFAPKWLLSLPFRRFKQIRQAHDQLMGFMHAQIAERKAEIHDLVGGATSRTDAFTMLVKANEDESGKFKLDDQELIGNVFIMLFAGHETTAHSLAATLGFLGVYHDIQDEVVEQILSVVGLDRDPTFDDYSKLDKVLAVFYEALRMFPAGNLLIREATEDTVLQIPNPPGQEGTTAFPVPKGLQIVVDMVGVQYNPRYVDEPEKYKPSRWYGVSNESEAFSAFSVGPRACIGRKFATTEAVAFLTMLLRDWKVEPKLRKGESKDEWRTRVLDAHLVLTLGVADVPVTFTRRVKN</sequence>
<accession>A0A369K5A6</accession>
<dbReference type="InterPro" id="IPR002401">
    <property type="entry name" value="Cyt_P450_E_grp-I"/>
</dbReference>
<evidence type="ECO:0000256" key="5">
    <source>
        <dbReference type="ARBA" id="ARBA00023004"/>
    </source>
</evidence>
<dbReference type="PANTHER" id="PTHR24291:SF50">
    <property type="entry name" value="BIFUNCTIONAL ALBAFLAVENONE MONOOXYGENASE_TERPENE SYNTHASE"/>
    <property type="match status" value="1"/>
</dbReference>
<evidence type="ECO:0000256" key="1">
    <source>
        <dbReference type="ARBA" id="ARBA00010617"/>
    </source>
</evidence>
<evidence type="ECO:0000256" key="6">
    <source>
        <dbReference type="ARBA" id="ARBA00023033"/>
    </source>
</evidence>
<keyword evidence="5 7" id="KW-0408">Iron</keyword>
<name>A0A369K5A6_HYPMA</name>
<dbReference type="AlphaFoldDB" id="A0A369K5A6"/>
<dbReference type="InterPro" id="IPR017972">
    <property type="entry name" value="Cyt_P450_CS"/>
</dbReference>
<dbReference type="InterPro" id="IPR036396">
    <property type="entry name" value="Cyt_P450_sf"/>
</dbReference>
<evidence type="ECO:0000313" key="9">
    <source>
        <dbReference type="EMBL" id="RDB29811.1"/>
    </source>
</evidence>
<keyword evidence="2 7" id="KW-0349">Heme</keyword>
<dbReference type="Gene3D" id="1.10.630.10">
    <property type="entry name" value="Cytochrome P450"/>
    <property type="match status" value="1"/>
</dbReference>
<comment type="caution">
    <text evidence="9">The sequence shown here is derived from an EMBL/GenBank/DDBJ whole genome shotgun (WGS) entry which is preliminary data.</text>
</comment>
<dbReference type="GO" id="GO:0005506">
    <property type="term" value="F:iron ion binding"/>
    <property type="evidence" value="ECO:0007669"/>
    <property type="project" value="InterPro"/>
</dbReference>
<dbReference type="SUPFAM" id="SSF48264">
    <property type="entry name" value="Cytochrome P450"/>
    <property type="match status" value="1"/>
</dbReference>
<protein>
    <recommendedName>
        <fullName evidence="11">Cytochrome P450</fullName>
    </recommendedName>
</protein>
<evidence type="ECO:0000256" key="2">
    <source>
        <dbReference type="ARBA" id="ARBA00022617"/>
    </source>
</evidence>
<dbReference type="GO" id="GO:0004497">
    <property type="term" value="F:monooxygenase activity"/>
    <property type="evidence" value="ECO:0007669"/>
    <property type="project" value="UniProtKB-KW"/>
</dbReference>
<dbReference type="PRINTS" id="PR00385">
    <property type="entry name" value="P450"/>
</dbReference>
<evidence type="ECO:0000256" key="8">
    <source>
        <dbReference type="RuleBase" id="RU000461"/>
    </source>
</evidence>
<dbReference type="InParanoid" id="A0A369K5A6"/>
<keyword evidence="10" id="KW-1185">Reference proteome</keyword>
<comment type="cofactor">
    <cofactor evidence="7">
        <name>heme</name>
        <dbReference type="ChEBI" id="CHEBI:30413"/>
    </cofactor>
</comment>
<evidence type="ECO:0000256" key="3">
    <source>
        <dbReference type="ARBA" id="ARBA00022723"/>
    </source>
</evidence>
<evidence type="ECO:0008006" key="11">
    <source>
        <dbReference type="Google" id="ProtNLM"/>
    </source>
</evidence>
<evidence type="ECO:0000256" key="7">
    <source>
        <dbReference type="PIRSR" id="PIRSR602401-1"/>
    </source>
</evidence>
<dbReference type="GO" id="GO:0020037">
    <property type="term" value="F:heme binding"/>
    <property type="evidence" value="ECO:0007669"/>
    <property type="project" value="InterPro"/>
</dbReference>
<keyword evidence="6 8" id="KW-0503">Monooxygenase</keyword>
<organism evidence="9 10">
    <name type="scientific">Hypsizygus marmoreus</name>
    <name type="common">White beech mushroom</name>
    <name type="synonym">Agaricus marmoreus</name>
    <dbReference type="NCBI Taxonomy" id="39966"/>
    <lineage>
        <taxon>Eukaryota</taxon>
        <taxon>Fungi</taxon>
        <taxon>Dikarya</taxon>
        <taxon>Basidiomycota</taxon>
        <taxon>Agaricomycotina</taxon>
        <taxon>Agaricomycetes</taxon>
        <taxon>Agaricomycetidae</taxon>
        <taxon>Agaricales</taxon>
        <taxon>Tricholomatineae</taxon>
        <taxon>Lyophyllaceae</taxon>
        <taxon>Hypsizygus</taxon>
    </lineage>
</organism>